<evidence type="ECO:0000313" key="15">
    <source>
        <dbReference type="EMBL" id="SDQ67966.1"/>
    </source>
</evidence>
<evidence type="ECO:0000256" key="6">
    <source>
        <dbReference type="ARBA" id="ARBA00023136"/>
    </source>
</evidence>
<evidence type="ECO:0000313" key="16">
    <source>
        <dbReference type="Proteomes" id="UP000217103"/>
    </source>
</evidence>
<evidence type="ECO:0000256" key="12">
    <source>
        <dbReference type="RuleBase" id="RU003945"/>
    </source>
</evidence>
<keyword evidence="16" id="KW-1185">Reference proteome</keyword>
<gene>
    <name evidence="15" type="ORF">SAMN04489764_1658</name>
</gene>
<dbReference type="GO" id="GO:0005886">
    <property type="term" value="C:plasma membrane"/>
    <property type="evidence" value="ECO:0007669"/>
    <property type="project" value="TreeGrafter"/>
</dbReference>
<accession>A0A1H1CWM5</accession>
<keyword evidence="5 13" id="KW-1133">Transmembrane helix</keyword>
<comment type="subunit">
    <text evidence="8">Interacts with the Sec translocase complex via SecD. Specifically interacts with transmembrane segments of nascent integral membrane proteins during membrane integration.</text>
</comment>
<evidence type="ECO:0000256" key="2">
    <source>
        <dbReference type="ARBA" id="ARBA00010527"/>
    </source>
</evidence>
<protein>
    <recommendedName>
        <fullName evidence="3">Membrane protein insertase YidC</fullName>
    </recommendedName>
    <alternativeName>
        <fullName evidence="11">Foldase YidC</fullName>
    </alternativeName>
    <alternativeName>
        <fullName evidence="10">Membrane integrase YidC</fullName>
    </alternativeName>
    <alternativeName>
        <fullName evidence="9">Membrane protein YidC</fullName>
    </alternativeName>
</protein>
<evidence type="ECO:0000256" key="11">
    <source>
        <dbReference type="ARBA" id="ARBA00033342"/>
    </source>
</evidence>
<evidence type="ECO:0000256" key="8">
    <source>
        <dbReference type="ARBA" id="ARBA00026028"/>
    </source>
</evidence>
<dbReference type="PANTHER" id="PTHR12428:SF65">
    <property type="entry name" value="CYTOCHROME C OXIDASE ASSEMBLY PROTEIN COX18, MITOCHONDRIAL"/>
    <property type="match status" value="1"/>
</dbReference>
<feature type="domain" description="Membrane insertase YidC/Oxa/ALB C-terminal" evidence="14">
    <location>
        <begin position="30"/>
        <end position="227"/>
    </location>
</feature>
<sequence>MFDPIIEFATSILAALTELITPFAGPNAAALAIILLTCGVRLLLLPLSLAAARGERARARLAPRIQRLHERYRRDPERLRRELAALYAAEGTTPLAGCLPSLAQTPFFILVYQVASAPSTHTLFGAPLGQPLAAVVAVSGPFSVPVLVFAVLLTLLTVVAWTASRRARLMAAAAPQTPAGEASLETVRKLTPLLPYGAVAAGAVLPLGAGLYLLASTTWTMLERVLLYPKPTAVQA</sequence>
<evidence type="ECO:0000256" key="4">
    <source>
        <dbReference type="ARBA" id="ARBA00022692"/>
    </source>
</evidence>
<dbReference type="GO" id="GO:0051205">
    <property type="term" value="P:protein insertion into membrane"/>
    <property type="evidence" value="ECO:0007669"/>
    <property type="project" value="TreeGrafter"/>
</dbReference>
<reference evidence="15 16" key="1">
    <citation type="submission" date="2016-10" db="EMBL/GenBank/DDBJ databases">
        <authorList>
            <person name="de Groot N.N."/>
        </authorList>
    </citation>
    <scope>NUCLEOTIDE SEQUENCE [LARGE SCALE GENOMIC DNA]</scope>
    <source>
        <strain evidence="15 16">DSM 43794</strain>
    </source>
</reference>
<dbReference type="NCBIfam" id="TIGR03592">
    <property type="entry name" value="yidC_oxa1_cterm"/>
    <property type="match status" value="1"/>
</dbReference>
<evidence type="ECO:0000256" key="7">
    <source>
        <dbReference type="ARBA" id="ARBA00025034"/>
    </source>
</evidence>
<evidence type="ECO:0000256" key="3">
    <source>
        <dbReference type="ARBA" id="ARBA00015325"/>
    </source>
</evidence>
<evidence type="ECO:0000256" key="9">
    <source>
        <dbReference type="ARBA" id="ARBA00031538"/>
    </source>
</evidence>
<evidence type="ECO:0000256" key="10">
    <source>
        <dbReference type="ARBA" id="ARBA00033245"/>
    </source>
</evidence>
<dbReference type="EMBL" id="FNKK01000002">
    <property type="protein sequence ID" value="SDQ67966.1"/>
    <property type="molecule type" value="Genomic_DNA"/>
</dbReference>
<dbReference type="STRING" id="35622.SAMN04489764_1658"/>
<keyword evidence="6 13" id="KW-0472">Membrane</keyword>
<evidence type="ECO:0000256" key="5">
    <source>
        <dbReference type="ARBA" id="ARBA00022989"/>
    </source>
</evidence>
<dbReference type="InterPro" id="IPR028055">
    <property type="entry name" value="YidC/Oxa/ALB_C"/>
</dbReference>
<dbReference type="GO" id="GO:0032977">
    <property type="term" value="F:membrane insertase activity"/>
    <property type="evidence" value="ECO:0007669"/>
    <property type="project" value="InterPro"/>
</dbReference>
<keyword evidence="4 12" id="KW-0812">Transmembrane</keyword>
<evidence type="ECO:0000259" key="14">
    <source>
        <dbReference type="Pfam" id="PF02096"/>
    </source>
</evidence>
<name>A0A1H1CWM5_9ACTN</name>
<evidence type="ECO:0000256" key="1">
    <source>
        <dbReference type="ARBA" id="ARBA00004141"/>
    </source>
</evidence>
<feature type="transmembrane region" description="Helical" evidence="13">
    <location>
        <begin position="193"/>
        <end position="215"/>
    </location>
</feature>
<dbReference type="Pfam" id="PF02096">
    <property type="entry name" value="60KD_IMP"/>
    <property type="match status" value="1"/>
</dbReference>
<comment type="function">
    <text evidence="7">Required for the insertion and/or proper folding and/or complex formation of integral membrane proteins into the membrane. Involved in integration of membrane proteins that insert both dependently and independently of the Sec translocase complex, as well as at least some lipoproteins. Aids folding of multispanning membrane proteins.</text>
</comment>
<organism evidence="15 16">
    <name type="scientific">Thermostaphylospora chromogena</name>
    <dbReference type="NCBI Taxonomy" id="35622"/>
    <lineage>
        <taxon>Bacteria</taxon>
        <taxon>Bacillati</taxon>
        <taxon>Actinomycetota</taxon>
        <taxon>Actinomycetes</taxon>
        <taxon>Streptosporangiales</taxon>
        <taxon>Thermomonosporaceae</taxon>
        <taxon>Thermostaphylospora</taxon>
    </lineage>
</organism>
<feature type="transmembrane region" description="Helical" evidence="13">
    <location>
        <begin position="132"/>
        <end position="161"/>
    </location>
</feature>
<dbReference type="RefSeq" id="WP_242659162.1">
    <property type="nucleotide sequence ID" value="NZ_FNKK01000002.1"/>
</dbReference>
<dbReference type="PANTHER" id="PTHR12428">
    <property type="entry name" value="OXA1"/>
    <property type="match status" value="1"/>
</dbReference>
<comment type="similarity">
    <text evidence="2">Belongs to the OXA1/ALB3/YidC family. Type 1 subfamily.</text>
</comment>
<dbReference type="InterPro" id="IPR001708">
    <property type="entry name" value="YidC/ALB3/OXA1/COX18"/>
</dbReference>
<comment type="subcellular location">
    <subcellularLocation>
        <location evidence="1 12">Membrane</location>
        <topology evidence="1 12">Multi-pass membrane protein</topology>
    </subcellularLocation>
</comment>
<dbReference type="AlphaFoldDB" id="A0A1H1CWM5"/>
<dbReference type="Proteomes" id="UP000217103">
    <property type="component" value="Unassembled WGS sequence"/>
</dbReference>
<feature type="transmembrane region" description="Helical" evidence="13">
    <location>
        <begin position="28"/>
        <end position="52"/>
    </location>
</feature>
<proteinExistence type="inferred from homology"/>
<evidence type="ECO:0000256" key="13">
    <source>
        <dbReference type="SAM" id="Phobius"/>
    </source>
</evidence>